<keyword evidence="3" id="KW-0804">Transcription</keyword>
<accession>A0A947CYX2</accession>
<dbReference type="Proteomes" id="UP000748108">
    <property type="component" value="Unassembled WGS sequence"/>
</dbReference>
<evidence type="ECO:0000256" key="2">
    <source>
        <dbReference type="ARBA" id="ARBA00023125"/>
    </source>
</evidence>
<dbReference type="InterPro" id="IPR050109">
    <property type="entry name" value="HTH-type_TetR-like_transc_reg"/>
</dbReference>
<feature type="region of interest" description="Disordered" evidence="5">
    <location>
        <begin position="202"/>
        <end position="246"/>
    </location>
</feature>
<evidence type="ECO:0000256" key="1">
    <source>
        <dbReference type="ARBA" id="ARBA00023015"/>
    </source>
</evidence>
<feature type="DNA-binding region" description="H-T-H motif" evidence="4">
    <location>
        <begin position="35"/>
        <end position="54"/>
    </location>
</feature>
<dbReference type="PROSITE" id="PS50977">
    <property type="entry name" value="HTH_TETR_2"/>
    <property type="match status" value="1"/>
</dbReference>
<dbReference type="SUPFAM" id="SSF46689">
    <property type="entry name" value="Homeodomain-like"/>
    <property type="match status" value="1"/>
</dbReference>
<dbReference type="InterPro" id="IPR041490">
    <property type="entry name" value="KstR2_TetR_C"/>
</dbReference>
<reference evidence="8" key="1">
    <citation type="journal article" date="2021" name="Microbiology">
        <title>Metagenomic Analysis of the Microbial Community in the Underground Coal Fire Area (Kemerovo Region, Russia) Revealed Predominance of Thermophilic Members of the Phyla Deinococcus-thermus, Aquificae, and Firmicutes.</title>
        <authorList>
            <person name="Kadnikov V."/>
            <person name="Mardanov A.V."/>
            <person name="Beletsky A.V."/>
            <person name="Karnachuk O.V."/>
            <person name="Ravin N.V."/>
        </authorList>
    </citation>
    <scope>NUCLEOTIDE SEQUENCE</scope>
    <source>
        <strain evidence="8">RBS10-49</strain>
    </source>
</reference>
<feature type="domain" description="HTH tetR-type" evidence="6">
    <location>
        <begin position="12"/>
        <end position="72"/>
    </location>
</feature>
<name>A0A947CYX2_HYDSH</name>
<keyword evidence="1" id="KW-0805">Transcription regulation</keyword>
<evidence type="ECO:0000256" key="5">
    <source>
        <dbReference type="SAM" id="MobiDB-lite"/>
    </source>
</evidence>
<evidence type="ECO:0000313" key="7">
    <source>
        <dbReference type="EMBL" id="MBT9283114.1"/>
    </source>
</evidence>
<dbReference type="PRINTS" id="PR00455">
    <property type="entry name" value="HTHTETR"/>
</dbReference>
<dbReference type="EMBL" id="JAHHQF010000110">
    <property type="protein sequence ID" value="MBT9283544.1"/>
    <property type="molecule type" value="Genomic_DNA"/>
</dbReference>
<proteinExistence type="predicted"/>
<dbReference type="EMBL" id="JAHHQF010000076">
    <property type="protein sequence ID" value="MBT9283114.1"/>
    <property type="molecule type" value="Genomic_DNA"/>
</dbReference>
<protein>
    <submittedName>
        <fullName evidence="8">TetR/AcrR family transcriptional regulator</fullName>
    </submittedName>
</protein>
<dbReference type="InterPro" id="IPR036271">
    <property type="entry name" value="Tet_transcr_reg_TetR-rel_C_sf"/>
</dbReference>
<dbReference type="SUPFAM" id="SSF48498">
    <property type="entry name" value="Tetracyclin repressor-like, C-terminal domain"/>
    <property type="match status" value="1"/>
</dbReference>
<keyword evidence="2 4" id="KW-0238">DNA-binding</keyword>
<dbReference type="InterPro" id="IPR009057">
    <property type="entry name" value="Homeodomain-like_sf"/>
</dbReference>
<gene>
    <name evidence="7" type="ORF">KM312_10830</name>
    <name evidence="8" type="ORF">KM312_13070</name>
</gene>
<dbReference type="GO" id="GO:0003700">
    <property type="term" value="F:DNA-binding transcription factor activity"/>
    <property type="evidence" value="ECO:0007669"/>
    <property type="project" value="TreeGrafter"/>
</dbReference>
<comment type="caution">
    <text evidence="8">The sequence shown here is derived from an EMBL/GenBank/DDBJ whole genome shotgun (WGS) entry which is preliminary data.</text>
</comment>
<dbReference type="AlphaFoldDB" id="A0A947CYX2"/>
<evidence type="ECO:0000259" key="6">
    <source>
        <dbReference type="PROSITE" id="PS50977"/>
    </source>
</evidence>
<dbReference type="GO" id="GO:0000976">
    <property type="term" value="F:transcription cis-regulatory region binding"/>
    <property type="evidence" value="ECO:0007669"/>
    <property type="project" value="TreeGrafter"/>
</dbReference>
<dbReference type="Pfam" id="PF17932">
    <property type="entry name" value="TetR_C_24"/>
    <property type="match status" value="1"/>
</dbReference>
<dbReference type="GO" id="GO:0045892">
    <property type="term" value="P:negative regulation of DNA-templated transcription"/>
    <property type="evidence" value="ECO:0007669"/>
    <property type="project" value="UniProtKB-ARBA"/>
</dbReference>
<dbReference type="InterPro" id="IPR001647">
    <property type="entry name" value="HTH_TetR"/>
</dbReference>
<evidence type="ECO:0000313" key="8">
    <source>
        <dbReference type="EMBL" id="MBT9283544.1"/>
    </source>
</evidence>
<dbReference type="Gene3D" id="1.10.357.10">
    <property type="entry name" value="Tetracycline Repressor, domain 2"/>
    <property type="match status" value="1"/>
</dbReference>
<organism evidence="8 9">
    <name type="scientific">Hydrogenibacillus schlegelii</name>
    <name type="common">Bacillus schlegelii</name>
    <dbReference type="NCBI Taxonomy" id="1484"/>
    <lineage>
        <taxon>Bacteria</taxon>
        <taxon>Bacillati</taxon>
        <taxon>Bacillota</taxon>
        <taxon>Bacilli</taxon>
        <taxon>Bacillales</taxon>
        <taxon>Bacillales Family X. Incertae Sedis</taxon>
        <taxon>Hydrogenibacillus</taxon>
    </lineage>
</organism>
<dbReference type="FunFam" id="1.10.10.60:FF:000141">
    <property type="entry name" value="TetR family transcriptional regulator"/>
    <property type="match status" value="1"/>
</dbReference>
<evidence type="ECO:0000313" key="9">
    <source>
        <dbReference type="Proteomes" id="UP000748108"/>
    </source>
</evidence>
<dbReference type="PANTHER" id="PTHR30055:SF234">
    <property type="entry name" value="HTH-TYPE TRANSCRIPTIONAL REGULATOR BETI"/>
    <property type="match status" value="1"/>
</dbReference>
<dbReference type="PANTHER" id="PTHR30055">
    <property type="entry name" value="HTH-TYPE TRANSCRIPTIONAL REGULATOR RUTR"/>
    <property type="match status" value="1"/>
</dbReference>
<evidence type="ECO:0000256" key="3">
    <source>
        <dbReference type="ARBA" id="ARBA00023163"/>
    </source>
</evidence>
<dbReference type="Pfam" id="PF00440">
    <property type="entry name" value="TetR_N"/>
    <property type="match status" value="1"/>
</dbReference>
<evidence type="ECO:0000256" key="4">
    <source>
        <dbReference type="PROSITE-ProRule" id="PRU00335"/>
    </source>
</evidence>
<sequence>MERATDRDAEFGGKREAILEAAYRVFSEFGYARTKIEAIAERAGVGKGTIYLYFSGKDDLFRQMVMTFVGRHLDALLARLEGPGSAGERLLSMVEAHFALWADRPPPFSWHRRDFGFADDGLRAWLKEAKRRFLERLTATIAAGIERGEFRPVDARLAAVWIFAGLGAALMEEVSEEPAAPARRQALLDLIRFGLWRAPAPDAGAPERASAGAGPAGSAEPPSEGSAVSAADPADRPAAEKPRDEG</sequence>
<feature type="compositionally biased region" description="Basic and acidic residues" evidence="5">
    <location>
        <begin position="233"/>
        <end position="246"/>
    </location>
</feature>
<feature type="compositionally biased region" description="Low complexity" evidence="5">
    <location>
        <begin position="203"/>
        <end position="227"/>
    </location>
</feature>
<dbReference type="Gene3D" id="1.10.10.60">
    <property type="entry name" value="Homeodomain-like"/>
    <property type="match status" value="1"/>
</dbReference>